<keyword evidence="1" id="KW-0812">Transmembrane</keyword>
<comment type="caution">
    <text evidence="2">The sequence shown here is derived from an EMBL/GenBank/DDBJ whole genome shotgun (WGS) entry which is preliminary data.</text>
</comment>
<dbReference type="InParanoid" id="A0A066VN07"/>
<evidence type="ECO:0000313" key="3">
    <source>
        <dbReference type="Proteomes" id="UP000027361"/>
    </source>
</evidence>
<reference evidence="2 3" key="1">
    <citation type="submission" date="2014-05" db="EMBL/GenBank/DDBJ databases">
        <title>Draft genome sequence of a rare smut relative, Tilletiaria anomala UBC 951.</title>
        <authorList>
            <consortium name="DOE Joint Genome Institute"/>
            <person name="Toome M."/>
            <person name="Kuo A."/>
            <person name="Henrissat B."/>
            <person name="Lipzen A."/>
            <person name="Tritt A."/>
            <person name="Yoshinaga Y."/>
            <person name="Zane M."/>
            <person name="Barry K."/>
            <person name="Grigoriev I.V."/>
            <person name="Spatafora J.W."/>
            <person name="Aimea M.C."/>
        </authorList>
    </citation>
    <scope>NUCLEOTIDE SEQUENCE [LARGE SCALE GENOMIC DNA]</scope>
    <source>
        <strain evidence="2 3">UBC 951</strain>
    </source>
</reference>
<organism evidence="2 3">
    <name type="scientific">Tilletiaria anomala (strain ATCC 24038 / CBS 436.72 / UBC 951)</name>
    <dbReference type="NCBI Taxonomy" id="1037660"/>
    <lineage>
        <taxon>Eukaryota</taxon>
        <taxon>Fungi</taxon>
        <taxon>Dikarya</taxon>
        <taxon>Basidiomycota</taxon>
        <taxon>Ustilaginomycotina</taxon>
        <taxon>Exobasidiomycetes</taxon>
        <taxon>Georgefischeriales</taxon>
        <taxon>Tilletiariaceae</taxon>
        <taxon>Tilletiaria</taxon>
    </lineage>
</organism>
<dbReference type="Proteomes" id="UP000027361">
    <property type="component" value="Unassembled WGS sequence"/>
</dbReference>
<dbReference type="HOGENOM" id="CLU_2265576_0_0_1"/>
<name>A0A066VN07_TILAU</name>
<keyword evidence="3" id="KW-1185">Reference proteome</keyword>
<gene>
    <name evidence="2" type="ORF">K437DRAFT_191589</name>
</gene>
<sequence length="103" mass="11399">MLCSRLHCTASRFLQNPLAGTEWTVVAGHSNMKSVKVCGHSRHMERSSALLLLTTATCCLLLLPLLLVGWLVLVLVGFAPKYYTYSGHTHQHHTHTLSFDTPA</sequence>
<accession>A0A066VN07</accession>
<keyword evidence="1" id="KW-1133">Transmembrane helix</keyword>
<dbReference type="GeneID" id="25262001"/>
<keyword evidence="1" id="KW-0472">Membrane</keyword>
<protein>
    <submittedName>
        <fullName evidence="2">Uncharacterized protein</fullName>
    </submittedName>
</protein>
<evidence type="ECO:0000256" key="1">
    <source>
        <dbReference type="SAM" id="Phobius"/>
    </source>
</evidence>
<feature type="transmembrane region" description="Helical" evidence="1">
    <location>
        <begin position="50"/>
        <end position="79"/>
    </location>
</feature>
<evidence type="ECO:0000313" key="2">
    <source>
        <dbReference type="EMBL" id="KDN40159.1"/>
    </source>
</evidence>
<proteinExistence type="predicted"/>
<dbReference type="RefSeq" id="XP_013241296.1">
    <property type="nucleotide sequence ID" value="XM_013385842.1"/>
</dbReference>
<dbReference type="AlphaFoldDB" id="A0A066VN07"/>
<dbReference type="EMBL" id="JMSN01000094">
    <property type="protein sequence ID" value="KDN40159.1"/>
    <property type="molecule type" value="Genomic_DNA"/>
</dbReference>